<dbReference type="GeneID" id="80910385"/>
<dbReference type="RefSeq" id="XP_056069868.1">
    <property type="nucleotide sequence ID" value="XM_056215621.1"/>
</dbReference>
<comment type="caution">
    <text evidence="2">The sequence shown here is derived from an EMBL/GenBank/DDBJ whole genome shotgun (WGS) entry which is preliminary data.</text>
</comment>
<dbReference type="AlphaFoldDB" id="A0A9W8XIJ3"/>
<feature type="compositionally biased region" description="Polar residues" evidence="1">
    <location>
        <begin position="105"/>
        <end position="130"/>
    </location>
</feature>
<accession>A0A9W8XIJ3</accession>
<feature type="region of interest" description="Disordered" evidence="1">
    <location>
        <begin position="338"/>
        <end position="365"/>
    </location>
</feature>
<feature type="compositionally biased region" description="Basic and acidic residues" evidence="1">
    <location>
        <begin position="92"/>
        <end position="102"/>
    </location>
</feature>
<feature type="region of interest" description="Disordered" evidence="1">
    <location>
        <begin position="251"/>
        <end position="309"/>
    </location>
</feature>
<feature type="region of interest" description="Disordered" evidence="1">
    <location>
        <begin position="200"/>
        <end position="231"/>
    </location>
</feature>
<evidence type="ECO:0000313" key="3">
    <source>
        <dbReference type="Proteomes" id="UP001140513"/>
    </source>
</evidence>
<organism evidence="2 3">
    <name type="scientific">Didymosphaeria variabile</name>
    <dbReference type="NCBI Taxonomy" id="1932322"/>
    <lineage>
        <taxon>Eukaryota</taxon>
        <taxon>Fungi</taxon>
        <taxon>Dikarya</taxon>
        <taxon>Ascomycota</taxon>
        <taxon>Pezizomycotina</taxon>
        <taxon>Dothideomycetes</taxon>
        <taxon>Pleosporomycetidae</taxon>
        <taxon>Pleosporales</taxon>
        <taxon>Massarineae</taxon>
        <taxon>Didymosphaeriaceae</taxon>
        <taxon>Didymosphaeria</taxon>
    </lineage>
</organism>
<keyword evidence="3" id="KW-1185">Reference proteome</keyword>
<feature type="region of interest" description="Disordered" evidence="1">
    <location>
        <begin position="84"/>
        <end position="168"/>
    </location>
</feature>
<feature type="compositionally biased region" description="Polar residues" evidence="1">
    <location>
        <begin position="31"/>
        <end position="50"/>
    </location>
</feature>
<name>A0A9W8XIJ3_9PLEO</name>
<dbReference type="EMBL" id="JAPEUX010000005">
    <property type="protein sequence ID" value="KAJ4351512.1"/>
    <property type="molecule type" value="Genomic_DNA"/>
</dbReference>
<proteinExistence type="predicted"/>
<feature type="region of interest" description="Disordered" evidence="1">
    <location>
        <begin position="1"/>
        <end position="57"/>
    </location>
</feature>
<feature type="compositionally biased region" description="Polar residues" evidence="1">
    <location>
        <begin position="293"/>
        <end position="309"/>
    </location>
</feature>
<feature type="compositionally biased region" description="Polar residues" evidence="1">
    <location>
        <begin position="140"/>
        <end position="152"/>
    </location>
</feature>
<feature type="compositionally biased region" description="Basic and acidic residues" evidence="1">
    <location>
        <begin position="345"/>
        <end position="355"/>
    </location>
</feature>
<feature type="compositionally biased region" description="Polar residues" evidence="1">
    <location>
        <begin position="266"/>
        <end position="281"/>
    </location>
</feature>
<dbReference type="Proteomes" id="UP001140513">
    <property type="component" value="Unassembled WGS sequence"/>
</dbReference>
<evidence type="ECO:0000256" key="1">
    <source>
        <dbReference type="SAM" id="MobiDB-lite"/>
    </source>
</evidence>
<evidence type="ECO:0000313" key="2">
    <source>
        <dbReference type="EMBL" id="KAJ4351512.1"/>
    </source>
</evidence>
<reference evidence="2" key="1">
    <citation type="submission" date="2022-10" db="EMBL/GenBank/DDBJ databases">
        <title>Tapping the CABI collections for fungal endophytes: first genome assemblies for Collariella, Neodidymelliopsis, Ascochyta clinopodiicola, Didymella pomorum, Didymosphaeria variabile, Neocosmospora piperis and Neocucurbitaria cava.</title>
        <authorList>
            <person name="Hill R."/>
        </authorList>
    </citation>
    <scope>NUCLEOTIDE SEQUENCE</scope>
    <source>
        <strain evidence="2">IMI 356815</strain>
    </source>
</reference>
<protein>
    <submittedName>
        <fullName evidence="2">Uncharacterized protein</fullName>
    </submittedName>
</protein>
<sequence>MYRSIYAPSPTAAEDVVSPAKNEALGAASDPTASQDSQSNVDRSARQPAQQPAPFFCTNCGKDYTGNKSEFYAEHMKRCKSSVSKHGNFMGKYDRNTGRLKDAPSTFNAKESAFSSGPTHSTAPGISSIPQDGGAKVTSGKWTNARSVTSLGSGPIESPKEIQPSPGMISSRFASMTMQEKTSKPTGLARSRFAQPVLDALPPTPVVKDSEASTLSAGAEPFAPASPPLPHGEEALTAYFLKKFQDALKTHAPTVTTSSPAAAPRITSNPGVSFDDNSTALKTGPVGSPFKNGRSTGMTENSSKQDLSTVGISEPATFSVVSSKSTFKYFPEFPGDRSPVLASDSHCKDTQDSAKHLAQPSTSNIIETVDQESAGGIQLIQSEIEGWEIKSITSDSDDEL</sequence>
<gene>
    <name evidence="2" type="ORF">N0V89_006855</name>
</gene>
<feature type="compositionally biased region" description="Low complexity" evidence="1">
    <location>
        <begin position="251"/>
        <end position="264"/>
    </location>
</feature>